<evidence type="ECO:0000313" key="3">
    <source>
        <dbReference type="Proteomes" id="UP000492821"/>
    </source>
</evidence>
<dbReference type="SUPFAM" id="SSF55804">
    <property type="entry name" value="Phoshotransferase/anion transport protein"/>
    <property type="match status" value="1"/>
</dbReference>
<protein>
    <submittedName>
        <fullName evidence="4">DUF3398 domain-containing protein</fullName>
    </submittedName>
</protein>
<dbReference type="InterPro" id="IPR013769">
    <property type="entry name" value="Band3_cytoplasmic_dom"/>
</dbReference>
<organism evidence="3 4">
    <name type="scientific">Panagrellus redivivus</name>
    <name type="common">Microworm</name>
    <dbReference type="NCBI Taxonomy" id="6233"/>
    <lineage>
        <taxon>Eukaryota</taxon>
        <taxon>Metazoa</taxon>
        <taxon>Ecdysozoa</taxon>
        <taxon>Nematoda</taxon>
        <taxon>Chromadorea</taxon>
        <taxon>Rhabditida</taxon>
        <taxon>Tylenchina</taxon>
        <taxon>Panagrolaimomorpha</taxon>
        <taxon>Panagrolaimoidea</taxon>
        <taxon>Panagrolaimidae</taxon>
        <taxon>Panagrellus</taxon>
    </lineage>
</organism>
<dbReference type="GO" id="GO:0016020">
    <property type="term" value="C:membrane"/>
    <property type="evidence" value="ECO:0007669"/>
    <property type="project" value="InterPro"/>
</dbReference>
<dbReference type="WBParaSite" id="Pan_g7904.t1">
    <property type="protein sequence ID" value="Pan_g7904.t1"/>
    <property type="gene ID" value="Pan_g7904"/>
</dbReference>
<dbReference type="AlphaFoldDB" id="A0A7E4W8J4"/>
<proteinExistence type="predicted"/>
<evidence type="ECO:0000256" key="1">
    <source>
        <dbReference type="SAM" id="MobiDB-lite"/>
    </source>
</evidence>
<sequence length="198" mass="22592">MDGLPPPRFPLPKSPSQLPAVREESDAEDDESDACRSASPLEGEDSISWGSYDSDARPTKVKFKMSSYDSLDKLVMPTHSILKVKTTRPFADVANFEDISTNQHLRHDIDVLQHKMLRGHHPTDFMSHSPFTYVPDQVVVQLYVFDAEHHGGMWHEAGRYIKYEESVEGIDTMWSRPHVPFLPFLNVMILRKLLESGE</sequence>
<dbReference type="Proteomes" id="UP000492821">
    <property type="component" value="Unassembled WGS sequence"/>
</dbReference>
<reference evidence="4" key="2">
    <citation type="submission" date="2020-10" db="UniProtKB">
        <authorList>
            <consortium name="WormBaseParasite"/>
        </authorList>
    </citation>
    <scope>IDENTIFICATION</scope>
</reference>
<keyword evidence="3" id="KW-1185">Reference proteome</keyword>
<feature type="domain" description="Band 3 cytoplasmic" evidence="2">
    <location>
        <begin position="148"/>
        <end position="197"/>
    </location>
</feature>
<name>A0A7E4W8J4_PANRE</name>
<evidence type="ECO:0000259" key="2">
    <source>
        <dbReference type="Pfam" id="PF07565"/>
    </source>
</evidence>
<feature type="compositionally biased region" description="Pro residues" evidence="1">
    <location>
        <begin position="1"/>
        <end position="13"/>
    </location>
</feature>
<dbReference type="InterPro" id="IPR016152">
    <property type="entry name" value="PTrfase/Anion_transptr"/>
</dbReference>
<accession>A0A7E4W8J4</accession>
<dbReference type="Pfam" id="PF07565">
    <property type="entry name" value="Band_3_cyto"/>
    <property type="match status" value="1"/>
</dbReference>
<evidence type="ECO:0000313" key="4">
    <source>
        <dbReference type="WBParaSite" id="Pan_g7904.t1"/>
    </source>
</evidence>
<dbReference type="GO" id="GO:0008509">
    <property type="term" value="F:monoatomic anion transmembrane transporter activity"/>
    <property type="evidence" value="ECO:0007669"/>
    <property type="project" value="InterPro"/>
</dbReference>
<reference evidence="3" key="1">
    <citation type="journal article" date="2013" name="Genetics">
        <title>The draft genome and transcriptome of Panagrellus redivivus are shaped by the harsh demands of a free-living lifestyle.</title>
        <authorList>
            <person name="Srinivasan J."/>
            <person name="Dillman A.R."/>
            <person name="Macchietto M.G."/>
            <person name="Heikkinen L."/>
            <person name="Lakso M."/>
            <person name="Fracchia K.M."/>
            <person name="Antoshechkin I."/>
            <person name="Mortazavi A."/>
            <person name="Wong G."/>
            <person name="Sternberg P.W."/>
        </authorList>
    </citation>
    <scope>NUCLEOTIDE SEQUENCE [LARGE SCALE GENOMIC DNA]</scope>
    <source>
        <strain evidence="3">MT8872</strain>
    </source>
</reference>
<dbReference type="Gene3D" id="3.40.930.10">
    <property type="entry name" value="Mannitol-specific EII, Chain A"/>
    <property type="match status" value="1"/>
</dbReference>
<feature type="region of interest" description="Disordered" evidence="1">
    <location>
        <begin position="1"/>
        <end position="52"/>
    </location>
</feature>